<dbReference type="CDD" id="cd01859">
    <property type="entry name" value="MJ1464"/>
    <property type="match status" value="1"/>
</dbReference>
<proteinExistence type="inferred from homology"/>
<keyword evidence="6" id="KW-1185">Reference proteome</keyword>
<dbReference type="HOGENOM" id="CLU_011106_1_2_2"/>
<dbReference type="Pfam" id="PF01926">
    <property type="entry name" value="MMR_HSR1"/>
    <property type="match status" value="1"/>
</dbReference>
<dbReference type="GO" id="GO:0005525">
    <property type="term" value="F:GTP binding"/>
    <property type="evidence" value="ECO:0007669"/>
    <property type="project" value="UniProtKB-KW"/>
</dbReference>
<dbReference type="PANTHER" id="PTHR11089">
    <property type="entry name" value="GTP-BINDING PROTEIN-RELATED"/>
    <property type="match status" value="1"/>
</dbReference>
<dbReference type="Gene3D" id="3.40.50.300">
    <property type="entry name" value="P-loop containing nucleotide triphosphate hydrolases"/>
    <property type="match status" value="1"/>
</dbReference>
<name>G4RP95_THETK</name>
<organism evidence="5 6">
    <name type="scientific">Thermoproteus tenax (strain ATCC 35583 / DSM 2078 / JCM 9277 / NBRC 100435 / Kra 1)</name>
    <dbReference type="NCBI Taxonomy" id="768679"/>
    <lineage>
        <taxon>Archaea</taxon>
        <taxon>Thermoproteota</taxon>
        <taxon>Thermoprotei</taxon>
        <taxon>Thermoproteales</taxon>
        <taxon>Thermoproteaceae</taxon>
        <taxon>Thermoproteus</taxon>
    </lineage>
</organism>
<dbReference type="PIRSF" id="PIRSF006230">
    <property type="entry name" value="MG442"/>
    <property type="match status" value="1"/>
</dbReference>
<dbReference type="InterPro" id="IPR023179">
    <property type="entry name" value="GTP-bd_ortho_bundle_sf"/>
</dbReference>
<dbReference type="InterPro" id="IPR006073">
    <property type="entry name" value="GTP-bd"/>
</dbReference>
<dbReference type="InterPro" id="IPR030378">
    <property type="entry name" value="G_CP_dom"/>
</dbReference>
<dbReference type="PROSITE" id="PS51721">
    <property type="entry name" value="G_CP"/>
    <property type="match status" value="1"/>
</dbReference>
<dbReference type="EMBL" id="FN869859">
    <property type="protein sequence ID" value="CCC81390.1"/>
    <property type="molecule type" value="Genomic_DNA"/>
</dbReference>
<evidence type="ECO:0000256" key="2">
    <source>
        <dbReference type="ARBA" id="ARBA00023134"/>
    </source>
</evidence>
<dbReference type="PANTHER" id="PTHR11089:SF30">
    <property type="entry name" value="GUANINE NUCLEOTIDE-BINDING PROTEIN-LIKE 3 HOMOLOG"/>
    <property type="match status" value="1"/>
</dbReference>
<dbReference type="eggNOG" id="arCOG00350">
    <property type="taxonomic scope" value="Archaea"/>
</dbReference>
<evidence type="ECO:0000259" key="4">
    <source>
        <dbReference type="PROSITE" id="PS51721"/>
    </source>
</evidence>
<evidence type="ECO:0000313" key="5">
    <source>
        <dbReference type="EMBL" id="CCC81390.1"/>
    </source>
</evidence>
<accession>G4RP95</accession>
<dbReference type="PATRIC" id="fig|768679.9.peg.746"/>
<dbReference type="AlphaFoldDB" id="G4RP95"/>
<dbReference type="OrthoDB" id="372125at2157"/>
<dbReference type="InterPro" id="IPR027417">
    <property type="entry name" value="P-loop_NTPase"/>
</dbReference>
<evidence type="ECO:0000256" key="3">
    <source>
        <dbReference type="PIRNR" id="PIRNR006230"/>
    </source>
</evidence>
<dbReference type="SUPFAM" id="SSF52540">
    <property type="entry name" value="P-loop containing nucleoside triphosphate hydrolases"/>
    <property type="match status" value="1"/>
</dbReference>
<dbReference type="PRINTS" id="PR00326">
    <property type="entry name" value="GTP1OBG"/>
</dbReference>
<dbReference type="PaxDb" id="768679-TTX_0735"/>
<evidence type="ECO:0000256" key="1">
    <source>
        <dbReference type="ARBA" id="ARBA00022741"/>
    </source>
</evidence>
<dbReference type="KEGG" id="ttn:TTX_0735"/>
<dbReference type="InterPro" id="IPR050755">
    <property type="entry name" value="TRAFAC_YlqF/YawG_RiboMat"/>
</dbReference>
<comment type="similarity">
    <text evidence="3">Belongs to the TRAFAC class YlqF/YawG GTPase family. MTG1 subfamily.</text>
</comment>
<keyword evidence="2 3" id="KW-0342">GTP-binding</keyword>
<keyword evidence="1 3" id="KW-0547">Nucleotide-binding</keyword>
<dbReference type="STRING" id="768679.TTX_0735"/>
<dbReference type="Gene3D" id="1.10.1580.10">
    <property type="match status" value="1"/>
</dbReference>
<dbReference type="Proteomes" id="UP000002654">
    <property type="component" value="Chromosome"/>
</dbReference>
<dbReference type="InterPro" id="IPR016478">
    <property type="entry name" value="GTPase_MTG1"/>
</dbReference>
<evidence type="ECO:0000313" key="6">
    <source>
        <dbReference type="Proteomes" id="UP000002654"/>
    </source>
</evidence>
<gene>
    <name evidence="5" type="ordered locus">TTX_0735</name>
</gene>
<feature type="domain" description="CP-type G" evidence="4">
    <location>
        <begin position="1"/>
        <end position="159"/>
    </location>
</feature>
<sequence length="265" mass="29299">MREAWRRVRTVVEDSDVVLEVLDARDPLATRNIELERLVASLGKRFIVAINKADLVPLDVGLKWKEWFEAQGLPAVVFSAKMRLGTRKLMAKIKSVAPSVPVRVAVVGYPNVGKSTVINYLKGRHVAPTSPRPGFTRGEQIVRAKTWLIVVDTPGVLTSEEGDDAALAVIRGAVDPARIDDAVPYAIALINRVLSFNPRALEHYGYSGASAEEALEHIGRRYGRLMRGGRVNIEEAARIVLRDWIEGKITYYYLPDSVGTYSAPP</sequence>
<reference evidence="5 6" key="1">
    <citation type="journal article" date="2011" name="PLoS ONE">
        <title>The complete genome sequence of Thermoproteus tenax: a physiologically versatile member of the Crenarchaeota.</title>
        <authorList>
            <person name="Siebers B."/>
            <person name="Zaparty M."/>
            <person name="Raddatz G."/>
            <person name="Tjaden B."/>
            <person name="Albers S.V."/>
            <person name="Bell S.D."/>
            <person name="Blombach F."/>
            <person name="Kletzin A."/>
            <person name="Kyrpides N."/>
            <person name="Lanz C."/>
            <person name="Plagens A."/>
            <person name="Rampp M."/>
            <person name="Rosinus A."/>
            <person name="von Jan M."/>
            <person name="Makarova K.S."/>
            <person name="Klenk H.P."/>
            <person name="Schuster S.C."/>
            <person name="Hensel R."/>
        </authorList>
    </citation>
    <scope>NUCLEOTIDE SEQUENCE [LARGE SCALE GENOMIC DNA]</scope>
    <source>
        <strain evidence="6">ATCC 35583 / DSM 2078 / JCM 9277 / NBRC 100435 / Kra 1</strain>
    </source>
</reference>
<protein>
    <submittedName>
        <fullName evidence="5">GTPase</fullName>
    </submittedName>
</protein>